<dbReference type="PANTHER" id="PTHR46111:SF1">
    <property type="entry name" value="RIBOSOMAL RNA SMALL SUBUNIT METHYLTRANSFERASE I"/>
    <property type="match status" value="1"/>
</dbReference>
<evidence type="ECO:0000256" key="2">
    <source>
        <dbReference type="ARBA" id="ARBA00022552"/>
    </source>
</evidence>
<dbReference type="InterPro" id="IPR014777">
    <property type="entry name" value="4pyrrole_Mease_sub1"/>
</dbReference>
<dbReference type="PIRSF" id="PIRSF005917">
    <property type="entry name" value="MTase_YraL"/>
    <property type="match status" value="1"/>
</dbReference>
<gene>
    <name evidence="6 8" type="primary">rsmI</name>
    <name evidence="8" type="ORF">ENP94_07055</name>
    <name evidence="9" type="ORF">ENS16_02705</name>
</gene>
<reference evidence="8" key="1">
    <citation type="journal article" date="2020" name="mSystems">
        <title>Genome- and Community-Level Interaction Insights into Carbon Utilization and Element Cycling Functions of Hydrothermarchaeota in Hydrothermal Sediment.</title>
        <authorList>
            <person name="Zhou Z."/>
            <person name="Liu Y."/>
            <person name="Xu W."/>
            <person name="Pan J."/>
            <person name="Luo Z.H."/>
            <person name="Li M."/>
        </authorList>
    </citation>
    <scope>NUCLEOTIDE SEQUENCE [LARGE SCALE GENOMIC DNA]</scope>
    <source>
        <strain evidence="8">SpSt-265</strain>
        <strain evidence="9">SpSt-465</strain>
    </source>
</reference>
<keyword evidence="2 6" id="KW-0698">rRNA processing</keyword>
<evidence type="ECO:0000256" key="6">
    <source>
        <dbReference type="HAMAP-Rule" id="MF_01877"/>
    </source>
</evidence>
<evidence type="ECO:0000259" key="7">
    <source>
        <dbReference type="Pfam" id="PF00590"/>
    </source>
</evidence>
<feature type="domain" description="Tetrapyrrole methylase" evidence="7">
    <location>
        <begin position="7"/>
        <end position="205"/>
    </location>
</feature>
<dbReference type="InterPro" id="IPR035996">
    <property type="entry name" value="4pyrrol_Methylase_sf"/>
</dbReference>
<keyword evidence="4 6" id="KW-0808">Transferase</keyword>
<keyword evidence="5 6" id="KW-0949">S-adenosyl-L-methionine</keyword>
<sequence>MDIEPGLYIVSTPIGNLGDITQRALTVLARVDLIACEDTRRTGLLLKNFGITNRLISYNEYNKLRRTPEILTVLSQQRAVALVSDAGTPGISDPGFYLIRAAIEHGIRVIPVPGASAILAALVVSGLPSDRFVFEGFLPKRAGRRRKRLMALVGEARTVIFLESARRLIRLLNEIGEVLGDRRVVVCRELTKKYEEIIRGRVSEVLEALASRKIKGEVVVIVSGYEERDQGQR</sequence>
<dbReference type="GO" id="GO:0070677">
    <property type="term" value="F:rRNA (cytosine-2'-O-)-methyltransferase activity"/>
    <property type="evidence" value="ECO:0007669"/>
    <property type="project" value="UniProtKB-UniRule"/>
</dbReference>
<evidence type="ECO:0000313" key="9">
    <source>
        <dbReference type="EMBL" id="HFJ53584.1"/>
    </source>
</evidence>
<dbReference type="PANTHER" id="PTHR46111">
    <property type="entry name" value="RIBOSOMAL RNA SMALL SUBUNIT METHYLTRANSFERASE I"/>
    <property type="match status" value="1"/>
</dbReference>
<dbReference type="InterPro" id="IPR018063">
    <property type="entry name" value="SAM_MeTrfase_RsmI_CS"/>
</dbReference>
<dbReference type="SUPFAM" id="SSF53790">
    <property type="entry name" value="Tetrapyrrole methylase"/>
    <property type="match status" value="1"/>
</dbReference>
<dbReference type="EC" id="2.1.1.198" evidence="6"/>
<evidence type="ECO:0000256" key="1">
    <source>
        <dbReference type="ARBA" id="ARBA00022490"/>
    </source>
</evidence>
<evidence type="ECO:0000256" key="4">
    <source>
        <dbReference type="ARBA" id="ARBA00022679"/>
    </source>
</evidence>
<dbReference type="FunFam" id="3.30.950.10:FF:000002">
    <property type="entry name" value="Ribosomal RNA small subunit methyltransferase I"/>
    <property type="match status" value="1"/>
</dbReference>
<keyword evidence="1 6" id="KW-0963">Cytoplasm</keyword>
<dbReference type="NCBIfam" id="TIGR00096">
    <property type="entry name" value="16S rRNA (cytidine(1402)-2'-O)-methyltransferase"/>
    <property type="match status" value="1"/>
</dbReference>
<dbReference type="PROSITE" id="PS01296">
    <property type="entry name" value="RSMI"/>
    <property type="match status" value="1"/>
</dbReference>
<dbReference type="Gene3D" id="3.30.950.10">
    <property type="entry name" value="Methyltransferase, Cobalt-precorrin-4 Transmethylase, Domain 2"/>
    <property type="match status" value="1"/>
</dbReference>
<comment type="function">
    <text evidence="6">Catalyzes the 2'-O-methylation of the ribose of cytidine 1402 (C1402) in 16S rRNA.</text>
</comment>
<comment type="subcellular location">
    <subcellularLocation>
        <location evidence="6">Cytoplasm</location>
    </subcellularLocation>
</comment>
<comment type="similarity">
    <text evidence="6">Belongs to the methyltransferase superfamily. RsmI family.</text>
</comment>
<comment type="catalytic activity">
    <reaction evidence="6">
        <text>cytidine(1402) in 16S rRNA + S-adenosyl-L-methionine = 2'-O-methylcytidine(1402) in 16S rRNA + S-adenosyl-L-homocysteine + H(+)</text>
        <dbReference type="Rhea" id="RHEA:42924"/>
        <dbReference type="Rhea" id="RHEA-COMP:10285"/>
        <dbReference type="Rhea" id="RHEA-COMP:10286"/>
        <dbReference type="ChEBI" id="CHEBI:15378"/>
        <dbReference type="ChEBI" id="CHEBI:57856"/>
        <dbReference type="ChEBI" id="CHEBI:59789"/>
        <dbReference type="ChEBI" id="CHEBI:74495"/>
        <dbReference type="ChEBI" id="CHEBI:82748"/>
        <dbReference type="EC" id="2.1.1.198"/>
    </reaction>
</comment>
<organism evidence="8">
    <name type="scientific">candidate division WOR-3 bacterium</name>
    <dbReference type="NCBI Taxonomy" id="2052148"/>
    <lineage>
        <taxon>Bacteria</taxon>
        <taxon>Bacteria division WOR-3</taxon>
    </lineage>
</organism>
<dbReference type="Gene3D" id="3.40.1010.10">
    <property type="entry name" value="Cobalt-precorrin-4 Transmethylase, Domain 1"/>
    <property type="match status" value="1"/>
</dbReference>
<evidence type="ECO:0000313" key="8">
    <source>
        <dbReference type="EMBL" id="HEA87745.1"/>
    </source>
</evidence>
<dbReference type="CDD" id="cd11648">
    <property type="entry name" value="RsmI"/>
    <property type="match status" value="1"/>
</dbReference>
<keyword evidence="3 6" id="KW-0489">Methyltransferase</keyword>
<dbReference type="InterPro" id="IPR008189">
    <property type="entry name" value="rRNA_ssu_MeTfrase_I"/>
</dbReference>
<evidence type="ECO:0000256" key="3">
    <source>
        <dbReference type="ARBA" id="ARBA00022603"/>
    </source>
</evidence>
<dbReference type="HAMAP" id="MF_01877">
    <property type="entry name" value="16SrRNA_methyltr_I"/>
    <property type="match status" value="1"/>
</dbReference>
<dbReference type="EMBL" id="DSLG01000008">
    <property type="protein sequence ID" value="HEA87745.1"/>
    <property type="molecule type" value="Genomic_DNA"/>
</dbReference>
<name>A0A7C1SKK5_UNCW3</name>
<accession>A0A7C1SKK5</accession>
<comment type="caution">
    <text evidence="8">The sequence shown here is derived from an EMBL/GenBank/DDBJ whole genome shotgun (WGS) entry which is preliminary data.</text>
</comment>
<dbReference type="InterPro" id="IPR000878">
    <property type="entry name" value="4pyrrol_Mease"/>
</dbReference>
<protein>
    <recommendedName>
        <fullName evidence="6">Ribosomal RNA small subunit methyltransferase I</fullName>
        <ecNumber evidence="6">2.1.1.198</ecNumber>
    </recommendedName>
    <alternativeName>
        <fullName evidence="6">16S rRNA 2'-O-ribose C1402 methyltransferase</fullName>
    </alternativeName>
    <alternativeName>
        <fullName evidence="6">rRNA (cytidine-2'-O-)-methyltransferase RsmI</fullName>
    </alternativeName>
</protein>
<dbReference type="Pfam" id="PF00590">
    <property type="entry name" value="TP_methylase"/>
    <property type="match status" value="1"/>
</dbReference>
<proteinExistence type="inferred from homology"/>
<dbReference type="EMBL" id="DSTU01000004">
    <property type="protein sequence ID" value="HFJ53584.1"/>
    <property type="molecule type" value="Genomic_DNA"/>
</dbReference>
<dbReference type="GO" id="GO:0005737">
    <property type="term" value="C:cytoplasm"/>
    <property type="evidence" value="ECO:0007669"/>
    <property type="project" value="UniProtKB-SubCell"/>
</dbReference>
<dbReference type="InterPro" id="IPR014776">
    <property type="entry name" value="4pyrrole_Mease_sub2"/>
</dbReference>
<dbReference type="FunFam" id="3.40.1010.10:FF:000007">
    <property type="entry name" value="Ribosomal RNA small subunit methyltransferase I"/>
    <property type="match status" value="1"/>
</dbReference>
<dbReference type="AlphaFoldDB" id="A0A7C1SKK5"/>
<evidence type="ECO:0000256" key="5">
    <source>
        <dbReference type="ARBA" id="ARBA00022691"/>
    </source>
</evidence>